<gene>
    <name evidence="1" type="ORF">ACZ87_01951</name>
</gene>
<comment type="caution">
    <text evidence="1">The sequence shown here is derived from an EMBL/GenBank/DDBJ whole genome shotgun (WGS) entry which is preliminary data.</text>
</comment>
<organism evidence="1 2">
    <name type="scientific">Candidatus Erwinia dacicola</name>
    <dbReference type="NCBI Taxonomy" id="252393"/>
    <lineage>
        <taxon>Bacteria</taxon>
        <taxon>Pseudomonadati</taxon>
        <taxon>Pseudomonadota</taxon>
        <taxon>Gammaproteobacteria</taxon>
        <taxon>Enterobacterales</taxon>
        <taxon>Erwiniaceae</taxon>
        <taxon>Erwinia</taxon>
    </lineage>
</organism>
<dbReference type="Proteomes" id="UP000244334">
    <property type="component" value="Unassembled WGS sequence"/>
</dbReference>
<evidence type="ECO:0000313" key="2">
    <source>
        <dbReference type="Proteomes" id="UP000244334"/>
    </source>
</evidence>
<dbReference type="AlphaFoldDB" id="A0A328TL55"/>
<reference evidence="1" key="1">
    <citation type="submission" date="2018-04" db="EMBL/GenBank/DDBJ databases">
        <title>Genomes of the Obligate Erwinia dacicola and Facultative Enterobacter sp. OLF Endosymbionts of the Olive Fruit fly, Bactrocera oleae.</title>
        <authorList>
            <person name="Estes A.M."/>
            <person name="Hearn D.J."/>
            <person name="Agarwal S."/>
            <person name="Pierson E.A."/>
            <person name="Dunning-Hotopp J.C."/>
        </authorList>
    </citation>
    <scope>NUCLEOTIDE SEQUENCE [LARGE SCALE GENOMIC DNA]</scope>
    <source>
        <strain evidence="1">Oroville</strain>
    </source>
</reference>
<evidence type="ECO:0000313" key="1">
    <source>
        <dbReference type="EMBL" id="RAP71239.1"/>
    </source>
</evidence>
<dbReference type="EMBL" id="LJAM02000177">
    <property type="protein sequence ID" value="RAP71239.1"/>
    <property type="molecule type" value="Genomic_DNA"/>
</dbReference>
<proteinExistence type="predicted"/>
<name>A0A328TL55_9GAMM</name>
<protein>
    <submittedName>
        <fullName evidence="1">Uncharacterized protein</fullName>
    </submittedName>
</protein>
<sequence length="41" mass="4965">MNVRTNYPFDTALVRRFKYKNAVFVVFLTEKPFFRHTNPAQ</sequence>
<keyword evidence="2" id="KW-1185">Reference proteome</keyword>
<accession>A0A328TL55</accession>
<feature type="non-terminal residue" evidence="1">
    <location>
        <position position="41"/>
    </location>
</feature>